<name>Q7UT35_RHOBA</name>
<dbReference type="InParanoid" id="Q7UT35"/>
<dbReference type="PANTHER" id="PTHR43711:SF28">
    <property type="entry name" value="SENSOR HISTIDINE KINASE YXDK"/>
    <property type="match status" value="1"/>
</dbReference>
<dbReference type="EnsemblBacteria" id="CAD73606">
    <property type="protein sequence ID" value="CAD73606"/>
    <property type="gene ID" value="RB4137"/>
</dbReference>
<accession>Q7UT35</accession>
<evidence type="ECO:0000313" key="10">
    <source>
        <dbReference type="Proteomes" id="UP000001025"/>
    </source>
</evidence>
<dbReference type="KEGG" id="rba:RB4137"/>
<dbReference type="GO" id="GO:0000155">
    <property type="term" value="F:phosphorelay sensor kinase activity"/>
    <property type="evidence" value="ECO:0007669"/>
    <property type="project" value="InterPro"/>
</dbReference>
<evidence type="ECO:0000256" key="1">
    <source>
        <dbReference type="ARBA" id="ARBA00000085"/>
    </source>
</evidence>
<keyword evidence="6" id="KW-0902">Two-component regulatory system</keyword>
<dbReference type="InterPro" id="IPR036890">
    <property type="entry name" value="HATPase_C_sf"/>
</dbReference>
<dbReference type="PROSITE" id="PS50109">
    <property type="entry name" value="HIS_KIN"/>
    <property type="match status" value="1"/>
</dbReference>
<keyword evidence="10" id="KW-1185">Reference proteome</keyword>
<sequence length="470" mass="51962">MPTTSCRSRSRLTTWSAALALCSKWIAVSSADLFAGWLPPIVIQRDEGTANPSNEERIWLPMRSSSSATLLHALVSRDTSVTFRRQLRNTLRHDPALCLFTAAKVVQEHERGWRPIAGQWTTKQLADWWVRHGAEIWDGSAFLSCPDIQTGESLLQRFMRLDQHFQTLPFSRWLLESDLWWKAAGLCRRSSICQSLHSIRLIDSDQSKSSSESIKHASNQDAHVAFGKVAAMVAERERLQGEFSDSLESVRRDLAKQLAYGLSHEINNPLANIATRAQGLIASASGPQQADSLQRIVDQSYRAHAMIADLMFYAHPPEPQFISGFVAKDVVEEVISPMRPSLQRDAICVDVDVQSSLKCDGDPNMLGEAIRALVLNAVESIGVEGQIVISFEADTDTNRCVLRISDSGQGLTSDDAARAFDPYFSGREAGRGLGLSLCRVHRIAELHGGSIQLHPALIGCVAELSWPMHA</sequence>
<evidence type="ECO:0000313" key="9">
    <source>
        <dbReference type="EMBL" id="CAD73606.1"/>
    </source>
</evidence>
<proteinExistence type="predicted"/>
<dbReference type="Gene3D" id="3.30.565.10">
    <property type="entry name" value="Histidine kinase-like ATPase, C-terminal domain"/>
    <property type="match status" value="1"/>
</dbReference>
<dbReference type="eggNOG" id="COG4191">
    <property type="taxonomic scope" value="Bacteria"/>
</dbReference>
<dbReference type="EMBL" id="BX294140">
    <property type="protein sequence ID" value="CAD73606.1"/>
    <property type="molecule type" value="Genomic_DNA"/>
</dbReference>
<keyword evidence="3" id="KW-0597">Phosphoprotein</keyword>
<keyword evidence="4 9" id="KW-0808">Transferase</keyword>
<dbReference type="InterPro" id="IPR004358">
    <property type="entry name" value="Sig_transdc_His_kin-like_C"/>
</dbReference>
<dbReference type="PRINTS" id="PR00344">
    <property type="entry name" value="BCTRLSENSOR"/>
</dbReference>
<dbReference type="HOGENOM" id="CLU_581225_0_0_0"/>
<feature type="domain" description="Histidine kinase" evidence="8">
    <location>
        <begin position="261"/>
        <end position="470"/>
    </location>
</feature>
<dbReference type="Pfam" id="PF00512">
    <property type="entry name" value="HisKA"/>
    <property type="match status" value="1"/>
</dbReference>
<evidence type="ECO:0000256" key="2">
    <source>
        <dbReference type="ARBA" id="ARBA00012438"/>
    </source>
</evidence>
<evidence type="ECO:0000256" key="6">
    <source>
        <dbReference type="ARBA" id="ARBA00023012"/>
    </source>
</evidence>
<dbReference type="InterPro" id="IPR005467">
    <property type="entry name" value="His_kinase_dom"/>
</dbReference>
<comment type="catalytic activity">
    <reaction evidence="1">
        <text>ATP + protein L-histidine = ADP + protein N-phospho-L-histidine.</text>
        <dbReference type="EC" id="2.7.13.3"/>
    </reaction>
</comment>
<evidence type="ECO:0000256" key="4">
    <source>
        <dbReference type="ARBA" id="ARBA00022679"/>
    </source>
</evidence>
<gene>
    <name evidence="9" type="primary">hydH</name>
    <name evidence="9" type="ordered locus">RB4137</name>
</gene>
<dbReference type="SMART" id="SM00388">
    <property type="entry name" value="HisKA"/>
    <property type="match status" value="1"/>
</dbReference>
<dbReference type="EC" id="2.7.13.3" evidence="2"/>
<dbReference type="STRING" id="243090.RB4137"/>
<dbReference type="PANTHER" id="PTHR43711">
    <property type="entry name" value="TWO-COMPONENT HISTIDINE KINASE"/>
    <property type="match status" value="1"/>
</dbReference>
<dbReference type="CDD" id="cd00082">
    <property type="entry name" value="HisKA"/>
    <property type="match status" value="1"/>
</dbReference>
<feature type="signal peptide" evidence="7">
    <location>
        <begin position="1"/>
        <end position="31"/>
    </location>
</feature>
<keyword evidence="7" id="KW-0732">Signal</keyword>
<protein>
    <recommendedName>
        <fullName evidence="2">histidine kinase</fullName>
        <ecNumber evidence="2">2.7.13.3</ecNumber>
    </recommendedName>
</protein>
<dbReference type="SUPFAM" id="SSF47384">
    <property type="entry name" value="Homodimeric domain of signal transducing histidine kinase"/>
    <property type="match status" value="1"/>
</dbReference>
<dbReference type="InterPro" id="IPR003661">
    <property type="entry name" value="HisK_dim/P_dom"/>
</dbReference>
<dbReference type="PATRIC" id="fig|243090.15.peg.1924"/>
<dbReference type="InterPro" id="IPR003594">
    <property type="entry name" value="HATPase_dom"/>
</dbReference>
<dbReference type="InterPro" id="IPR050736">
    <property type="entry name" value="Sensor_HK_Regulatory"/>
</dbReference>
<dbReference type="Proteomes" id="UP000001025">
    <property type="component" value="Chromosome"/>
</dbReference>
<dbReference type="SUPFAM" id="SSF55874">
    <property type="entry name" value="ATPase domain of HSP90 chaperone/DNA topoisomerase II/histidine kinase"/>
    <property type="match status" value="1"/>
</dbReference>
<evidence type="ECO:0000256" key="5">
    <source>
        <dbReference type="ARBA" id="ARBA00022777"/>
    </source>
</evidence>
<dbReference type="Pfam" id="PF02518">
    <property type="entry name" value="HATPase_c"/>
    <property type="match status" value="1"/>
</dbReference>
<keyword evidence="5 9" id="KW-0418">Kinase</keyword>
<evidence type="ECO:0000259" key="8">
    <source>
        <dbReference type="PROSITE" id="PS50109"/>
    </source>
</evidence>
<dbReference type="AlphaFoldDB" id="Q7UT35"/>
<reference evidence="9 10" key="1">
    <citation type="journal article" date="2003" name="Proc. Natl. Acad. Sci. U.S.A.">
        <title>Complete genome sequence of the marine planctomycete Pirellula sp. strain 1.</title>
        <authorList>
            <person name="Gloeckner F.O."/>
            <person name="Kube M."/>
            <person name="Bauer M."/>
            <person name="Teeling H."/>
            <person name="Lombardot T."/>
            <person name="Ludwig W."/>
            <person name="Gade D."/>
            <person name="Beck A."/>
            <person name="Borzym K."/>
            <person name="Heitmann K."/>
            <person name="Rabus R."/>
            <person name="Schlesner H."/>
            <person name="Amann R."/>
            <person name="Reinhardt R."/>
        </authorList>
    </citation>
    <scope>NUCLEOTIDE SEQUENCE [LARGE SCALE GENOMIC DNA]</scope>
    <source>
        <strain evidence="10">DSM 10527 / NCIMB 13988 / SH1</strain>
    </source>
</reference>
<organism evidence="9 10">
    <name type="scientific">Rhodopirellula baltica (strain DSM 10527 / NCIMB 13988 / SH1)</name>
    <dbReference type="NCBI Taxonomy" id="243090"/>
    <lineage>
        <taxon>Bacteria</taxon>
        <taxon>Pseudomonadati</taxon>
        <taxon>Planctomycetota</taxon>
        <taxon>Planctomycetia</taxon>
        <taxon>Pirellulales</taxon>
        <taxon>Pirellulaceae</taxon>
        <taxon>Rhodopirellula</taxon>
    </lineage>
</organism>
<evidence type="ECO:0000256" key="3">
    <source>
        <dbReference type="ARBA" id="ARBA00022553"/>
    </source>
</evidence>
<evidence type="ECO:0000256" key="7">
    <source>
        <dbReference type="SAM" id="SignalP"/>
    </source>
</evidence>
<dbReference type="SMART" id="SM00387">
    <property type="entry name" value="HATPase_c"/>
    <property type="match status" value="1"/>
</dbReference>
<dbReference type="OrthoDB" id="239518at2"/>
<dbReference type="Gene3D" id="1.10.287.130">
    <property type="match status" value="1"/>
</dbReference>
<feature type="chain" id="PRO_5004292138" description="histidine kinase" evidence="7">
    <location>
        <begin position="32"/>
        <end position="470"/>
    </location>
</feature>
<dbReference type="InterPro" id="IPR036097">
    <property type="entry name" value="HisK_dim/P_sf"/>
</dbReference>